<dbReference type="RefSeq" id="WP_154309765.1">
    <property type="nucleotide sequence ID" value="NZ_WKKI01000077.1"/>
</dbReference>
<comment type="caution">
    <text evidence="2">The sequence shown here is derived from an EMBL/GenBank/DDBJ whole genome shotgun (WGS) entry which is preliminary data.</text>
</comment>
<dbReference type="InterPro" id="IPR024980">
    <property type="entry name" value="DUF3886"/>
</dbReference>
<name>A0A7X2LZ65_9BACI</name>
<keyword evidence="3" id="KW-1185">Reference proteome</keyword>
<sequence>MAQKKKMNRKETAVPQIKDNVTASVFEQLKSMKHSLKLEQEQLVKQEREQKLREISEREKNKSFEELLNESGLNWNDFK</sequence>
<feature type="coiled-coil region" evidence="1">
    <location>
        <begin position="29"/>
        <end position="58"/>
    </location>
</feature>
<reference evidence="2 3" key="1">
    <citation type="submission" date="2019-11" db="EMBL/GenBank/DDBJ databases">
        <title>Bacillus lacus genome.</title>
        <authorList>
            <person name="Allen C.J."/>
            <person name="Newman J.D."/>
        </authorList>
    </citation>
    <scope>NUCLEOTIDE SEQUENCE [LARGE SCALE GENOMIC DNA]</scope>
    <source>
        <strain evidence="2 3">KCTC 33946</strain>
    </source>
</reference>
<dbReference type="OrthoDB" id="2973258at2"/>
<dbReference type="EMBL" id="WKKI01000077">
    <property type="protein sequence ID" value="MRX74315.1"/>
    <property type="molecule type" value="Genomic_DNA"/>
</dbReference>
<accession>A0A7X2LZ65</accession>
<keyword evidence="1" id="KW-0175">Coiled coil</keyword>
<dbReference type="Proteomes" id="UP000448867">
    <property type="component" value="Unassembled WGS sequence"/>
</dbReference>
<organism evidence="2 3">
    <name type="scientific">Metabacillus lacus</name>
    <dbReference type="NCBI Taxonomy" id="1983721"/>
    <lineage>
        <taxon>Bacteria</taxon>
        <taxon>Bacillati</taxon>
        <taxon>Bacillota</taxon>
        <taxon>Bacilli</taxon>
        <taxon>Bacillales</taxon>
        <taxon>Bacillaceae</taxon>
        <taxon>Metabacillus</taxon>
    </lineage>
</organism>
<protein>
    <submittedName>
        <fullName evidence="2">DUF3886 domain-containing protein</fullName>
    </submittedName>
</protein>
<dbReference type="Pfam" id="PF13025">
    <property type="entry name" value="DUF3886"/>
    <property type="match status" value="1"/>
</dbReference>
<proteinExistence type="predicted"/>
<dbReference type="AlphaFoldDB" id="A0A7X2LZ65"/>
<gene>
    <name evidence="2" type="ORF">GJU40_19535</name>
</gene>
<evidence type="ECO:0000313" key="2">
    <source>
        <dbReference type="EMBL" id="MRX74315.1"/>
    </source>
</evidence>
<evidence type="ECO:0000256" key="1">
    <source>
        <dbReference type="SAM" id="Coils"/>
    </source>
</evidence>
<evidence type="ECO:0000313" key="3">
    <source>
        <dbReference type="Proteomes" id="UP000448867"/>
    </source>
</evidence>